<dbReference type="EMBL" id="MQUR01000006">
    <property type="protein sequence ID" value="OLZ72359.1"/>
    <property type="molecule type" value="Genomic_DNA"/>
</dbReference>
<evidence type="ECO:0000256" key="1">
    <source>
        <dbReference type="SAM" id="Coils"/>
    </source>
</evidence>
<evidence type="ECO:0000256" key="2">
    <source>
        <dbReference type="SAM" id="MobiDB-lite"/>
    </source>
</evidence>
<protein>
    <submittedName>
        <fullName evidence="3">Uncharacterized protein</fullName>
    </submittedName>
</protein>
<evidence type="ECO:0000313" key="3">
    <source>
        <dbReference type="EMBL" id="OLZ72359.1"/>
    </source>
</evidence>
<gene>
    <name evidence="3" type="ORF">AVW11_04485</name>
</gene>
<dbReference type="RefSeq" id="WP_076043309.1">
    <property type="nucleotide sequence ID" value="NZ_MQUR01000006.1"/>
</dbReference>
<keyword evidence="1" id="KW-0175">Coiled coil</keyword>
<feature type="compositionally biased region" description="Low complexity" evidence="2">
    <location>
        <begin position="191"/>
        <end position="202"/>
    </location>
</feature>
<organism evidence="3 4">
    <name type="scientific">Streptomyces amritsarensis</name>
    <dbReference type="NCBI Taxonomy" id="681158"/>
    <lineage>
        <taxon>Bacteria</taxon>
        <taxon>Bacillati</taxon>
        <taxon>Actinomycetota</taxon>
        <taxon>Actinomycetes</taxon>
        <taxon>Kitasatosporales</taxon>
        <taxon>Streptomycetaceae</taxon>
        <taxon>Streptomyces</taxon>
    </lineage>
</organism>
<dbReference type="Proteomes" id="UP000187151">
    <property type="component" value="Unassembled WGS sequence"/>
</dbReference>
<evidence type="ECO:0000313" key="4">
    <source>
        <dbReference type="Proteomes" id="UP000187151"/>
    </source>
</evidence>
<keyword evidence="4" id="KW-1185">Reference proteome</keyword>
<accession>A0ABX3G895</accession>
<feature type="region of interest" description="Disordered" evidence="2">
    <location>
        <begin position="174"/>
        <end position="202"/>
    </location>
</feature>
<comment type="caution">
    <text evidence="3">The sequence shown here is derived from an EMBL/GenBank/DDBJ whole genome shotgun (WGS) entry which is preliminary data.</text>
</comment>
<sequence>MNRSHRPPTGRAPTFLAIYLNDHLAAANGGVELLRRAAAAQRGGTLGTSLESLAEQVAADRESLRTLMADLDVPVMRARAALGRLAEKVGRLKLNGRVLSRSPLSDVLELEAMRLGVEGKAACWRSLRSLARTDPRIDTALIEELLRRAEQQIRTLEALRSACASQLFAQEDRGRAATPHAADAVRRRGLHGLPRLHGPSGA</sequence>
<feature type="coiled-coil region" evidence="1">
    <location>
        <begin position="139"/>
        <end position="166"/>
    </location>
</feature>
<reference evidence="3 4" key="1">
    <citation type="submission" date="2016-01" db="EMBL/GenBank/DDBJ databases">
        <title>Streptomyces amritsarensis strain MTCC 11845 genome sequencing and assembly.</title>
        <authorList>
            <person name="Sharma D."/>
            <person name="Nair G.R."/>
            <person name="Kaur G."/>
            <person name="Manhas R.K."/>
            <person name="Mayilraj S."/>
        </authorList>
    </citation>
    <scope>NUCLEOTIDE SEQUENCE [LARGE SCALE GENOMIC DNA]</scope>
    <source>
        <strain evidence="3 4">MTCC 11845</strain>
    </source>
</reference>
<name>A0ABX3G895_9ACTN</name>
<proteinExistence type="predicted"/>